<dbReference type="Proteomes" id="UP000552644">
    <property type="component" value="Unassembled WGS sequence"/>
</dbReference>
<dbReference type="AlphaFoldDB" id="A0A7W7VR61"/>
<accession>A0A7W7VR61</accession>
<keyword evidence="3" id="KW-1185">Reference proteome</keyword>
<protein>
    <submittedName>
        <fullName evidence="2">Uncharacterized protein</fullName>
    </submittedName>
</protein>
<feature type="compositionally biased region" description="Basic and acidic residues" evidence="1">
    <location>
        <begin position="1"/>
        <end position="20"/>
    </location>
</feature>
<dbReference type="EMBL" id="JACHJP010000008">
    <property type="protein sequence ID" value="MBB4919020.1"/>
    <property type="molecule type" value="Genomic_DNA"/>
</dbReference>
<evidence type="ECO:0000256" key="1">
    <source>
        <dbReference type="SAM" id="MobiDB-lite"/>
    </source>
</evidence>
<organism evidence="2 3">
    <name type="scientific">Streptosporangium saharense</name>
    <dbReference type="NCBI Taxonomy" id="1706840"/>
    <lineage>
        <taxon>Bacteria</taxon>
        <taxon>Bacillati</taxon>
        <taxon>Actinomycetota</taxon>
        <taxon>Actinomycetes</taxon>
        <taxon>Streptosporangiales</taxon>
        <taxon>Streptosporangiaceae</taxon>
        <taxon>Streptosporangium</taxon>
    </lineage>
</organism>
<feature type="region of interest" description="Disordered" evidence="1">
    <location>
        <begin position="1"/>
        <end position="35"/>
    </location>
</feature>
<proteinExistence type="predicted"/>
<sequence>MGQREMGRLDPGSTREHFDEIQPGYDPEDHRQRTLRQAASAGFEAVAARENGVLVGFAYGLPISARSTRWDGLRPVALRGQPEKILNSTDVPVST</sequence>
<evidence type="ECO:0000313" key="2">
    <source>
        <dbReference type="EMBL" id="MBB4919020.1"/>
    </source>
</evidence>
<name>A0A7W7VR61_9ACTN</name>
<gene>
    <name evidence="2" type="ORF">FHS44_006156</name>
</gene>
<comment type="caution">
    <text evidence="2">The sequence shown here is derived from an EMBL/GenBank/DDBJ whole genome shotgun (WGS) entry which is preliminary data.</text>
</comment>
<reference evidence="2 3" key="1">
    <citation type="submission" date="2020-08" db="EMBL/GenBank/DDBJ databases">
        <title>Genomic Encyclopedia of Type Strains, Phase III (KMG-III): the genomes of soil and plant-associated and newly described type strains.</title>
        <authorList>
            <person name="Whitman W."/>
        </authorList>
    </citation>
    <scope>NUCLEOTIDE SEQUENCE [LARGE SCALE GENOMIC DNA]</scope>
    <source>
        <strain evidence="2 3">CECT 8840</strain>
    </source>
</reference>
<evidence type="ECO:0000313" key="3">
    <source>
        <dbReference type="Proteomes" id="UP000552644"/>
    </source>
</evidence>